<dbReference type="PANTHER" id="PTHR34189:SF10">
    <property type="entry name" value="TRANSMEMBRANE PROTEIN"/>
    <property type="match status" value="1"/>
</dbReference>
<dbReference type="PANTHER" id="PTHR34189">
    <property type="entry name" value="TRANSMEMBRANE PROTEIN"/>
    <property type="match status" value="1"/>
</dbReference>
<dbReference type="AlphaFoldDB" id="M5VTC7"/>
<evidence type="ECO:0000313" key="2">
    <source>
        <dbReference type="Proteomes" id="UP000006882"/>
    </source>
</evidence>
<protein>
    <submittedName>
        <fullName evidence="1">Uncharacterized protein</fullName>
    </submittedName>
</protein>
<organism evidence="1 2">
    <name type="scientific">Prunus persica</name>
    <name type="common">Peach</name>
    <name type="synonym">Amygdalus persica</name>
    <dbReference type="NCBI Taxonomy" id="3760"/>
    <lineage>
        <taxon>Eukaryota</taxon>
        <taxon>Viridiplantae</taxon>
        <taxon>Streptophyta</taxon>
        <taxon>Embryophyta</taxon>
        <taxon>Tracheophyta</taxon>
        <taxon>Spermatophyta</taxon>
        <taxon>Magnoliopsida</taxon>
        <taxon>eudicotyledons</taxon>
        <taxon>Gunneridae</taxon>
        <taxon>Pentapetalae</taxon>
        <taxon>rosids</taxon>
        <taxon>fabids</taxon>
        <taxon>Rosales</taxon>
        <taxon>Rosaceae</taxon>
        <taxon>Amygdaloideae</taxon>
        <taxon>Amygdaleae</taxon>
        <taxon>Prunus</taxon>
    </lineage>
</organism>
<evidence type="ECO:0000313" key="1">
    <source>
        <dbReference type="EMBL" id="ONH98245.1"/>
    </source>
</evidence>
<accession>M5VTC7</accession>
<dbReference type="OMA" id="ILWIFSH"/>
<gene>
    <name evidence="1" type="ORF">PRUPE_7G238200</name>
</gene>
<dbReference type="eggNOG" id="ENOG502SUCS">
    <property type="taxonomic scope" value="Eukaryota"/>
</dbReference>
<dbReference type="EMBL" id="CM007657">
    <property type="protein sequence ID" value="ONH98245.1"/>
    <property type="molecule type" value="Genomic_DNA"/>
</dbReference>
<keyword evidence="2" id="KW-1185">Reference proteome</keyword>
<dbReference type="Gramene" id="ONH98245">
    <property type="protein sequence ID" value="ONH98245"/>
    <property type="gene ID" value="PRUPE_7G238200"/>
</dbReference>
<dbReference type="Proteomes" id="UP000006882">
    <property type="component" value="Chromosome G7"/>
</dbReference>
<reference evidence="1 2" key="1">
    <citation type="journal article" date="2013" name="Nat. Genet.">
        <title>The high-quality draft genome of peach (Prunus persica) identifies unique patterns of genetic diversity, domestication and genome evolution.</title>
        <authorList>
            <consortium name="International Peach Genome Initiative"/>
            <person name="Verde I."/>
            <person name="Abbott A.G."/>
            <person name="Scalabrin S."/>
            <person name="Jung S."/>
            <person name="Shu S."/>
            <person name="Marroni F."/>
            <person name="Zhebentyayeva T."/>
            <person name="Dettori M.T."/>
            <person name="Grimwood J."/>
            <person name="Cattonaro F."/>
            <person name="Zuccolo A."/>
            <person name="Rossini L."/>
            <person name="Jenkins J."/>
            <person name="Vendramin E."/>
            <person name="Meisel L.A."/>
            <person name="Decroocq V."/>
            <person name="Sosinski B."/>
            <person name="Prochnik S."/>
            <person name="Mitros T."/>
            <person name="Policriti A."/>
            <person name="Cipriani G."/>
            <person name="Dondini L."/>
            <person name="Ficklin S."/>
            <person name="Goodstein D.M."/>
            <person name="Xuan P."/>
            <person name="Del Fabbro C."/>
            <person name="Aramini V."/>
            <person name="Copetti D."/>
            <person name="Gonzalez S."/>
            <person name="Horner D.S."/>
            <person name="Falchi R."/>
            <person name="Lucas S."/>
            <person name="Mica E."/>
            <person name="Maldonado J."/>
            <person name="Lazzari B."/>
            <person name="Bielenberg D."/>
            <person name="Pirona R."/>
            <person name="Miculan M."/>
            <person name="Barakat A."/>
            <person name="Testolin R."/>
            <person name="Stella A."/>
            <person name="Tartarini S."/>
            <person name="Tonutti P."/>
            <person name="Arus P."/>
            <person name="Orellana A."/>
            <person name="Wells C."/>
            <person name="Main D."/>
            <person name="Vizzotto G."/>
            <person name="Silva H."/>
            <person name="Salamini F."/>
            <person name="Schmutz J."/>
            <person name="Morgante M."/>
            <person name="Rokhsar D.S."/>
        </authorList>
    </citation>
    <scope>NUCLEOTIDE SEQUENCE [LARGE SCALE GENOMIC DNA]</scope>
    <source>
        <strain evidence="2">cv. Nemared</strain>
    </source>
</reference>
<name>M5VTC7_PRUPE</name>
<sequence>MHRSSSTSRASEEFLVNFAPASLALASSPPLKTAAASENLPVYNANSDHATKKEIALLHHKSSGGENVIHLIPLVLVLCGFILWIFSHPAKL</sequence>
<dbReference type="STRING" id="3760.M5VTC7"/>
<proteinExistence type="predicted"/>
<dbReference type="HOGENOM" id="CLU_175877_0_0_1"/>